<dbReference type="Gene3D" id="3.30.450.40">
    <property type="match status" value="1"/>
</dbReference>
<dbReference type="GO" id="GO:0045892">
    <property type="term" value="P:negative regulation of DNA-templated transcription"/>
    <property type="evidence" value="ECO:0007669"/>
    <property type="project" value="UniProtKB-UniRule"/>
</dbReference>
<dbReference type="PIRSF" id="PIRSF005485">
    <property type="entry name" value="HrcA"/>
    <property type="match status" value="1"/>
</dbReference>
<name>A0AAU8DT46_9ACTN</name>
<accession>A0AAU8DT46</accession>
<dbReference type="InterPro" id="IPR036390">
    <property type="entry name" value="WH_DNA-bd_sf"/>
</dbReference>
<protein>
    <recommendedName>
        <fullName evidence="6">Heat-inducible transcription repressor HrcA</fullName>
    </recommendedName>
</protein>
<keyword evidence="2 6" id="KW-0805">Transcription regulation</keyword>
<dbReference type="SUPFAM" id="SSF55781">
    <property type="entry name" value="GAF domain-like"/>
    <property type="match status" value="1"/>
</dbReference>
<dbReference type="PANTHER" id="PTHR34824:SF1">
    <property type="entry name" value="HEAT-INDUCIBLE TRANSCRIPTION REPRESSOR HRCA"/>
    <property type="match status" value="1"/>
</dbReference>
<dbReference type="FunFam" id="1.10.10.10:FF:000049">
    <property type="entry name" value="Heat-inducible transcription repressor HrcA"/>
    <property type="match status" value="1"/>
</dbReference>
<evidence type="ECO:0000256" key="4">
    <source>
        <dbReference type="ARBA" id="ARBA00023163"/>
    </source>
</evidence>
<dbReference type="RefSeq" id="WP_353650757.1">
    <property type="nucleotide sequence ID" value="NZ_CP159218.1"/>
</dbReference>
<dbReference type="InterPro" id="IPR023120">
    <property type="entry name" value="WHTH_transcript_rep_HrcA_IDD"/>
</dbReference>
<evidence type="ECO:0000256" key="1">
    <source>
        <dbReference type="ARBA" id="ARBA00022491"/>
    </source>
</evidence>
<evidence type="ECO:0000256" key="5">
    <source>
        <dbReference type="ARBA" id="ARBA00055319"/>
    </source>
</evidence>
<evidence type="ECO:0000256" key="6">
    <source>
        <dbReference type="HAMAP-Rule" id="MF_00081"/>
    </source>
</evidence>
<evidence type="ECO:0000259" key="7">
    <source>
        <dbReference type="Pfam" id="PF01628"/>
    </source>
</evidence>
<comment type="function">
    <text evidence="5 6">Negative regulator of class I heat shock genes (grpE-dnaK-dnaJ and groELS operons). Prevents heat-shock induction of these operons.</text>
</comment>
<evidence type="ECO:0000256" key="3">
    <source>
        <dbReference type="ARBA" id="ARBA00023016"/>
    </source>
</evidence>
<dbReference type="NCBIfam" id="TIGR00331">
    <property type="entry name" value="hrcA"/>
    <property type="match status" value="1"/>
</dbReference>
<dbReference type="Pfam" id="PF01628">
    <property type="entry name" value="HrcA"/>
    <property type="match status" value="1"/>
</dbReference>
<dbReference type="InterPro" id="IPR021153">
    <property type="entry name" value="HrcA_C"/>
</dbReference>
<dbReference type="InterPro" id="IPR002571">
    <property type="entry name" value="HrcA"/>
</dbReference>
<organism evidence="8">
    <name type="scientific">Nakamurella sp. A5-74</name>
    <dbReference type="NCBI Taxonomy" id="3158264"/>
    <lineage>
        <taxon>Bacteria</taxon>
        <taxon>Bacillati</taxon>
        <taxon>Actinomycetota</taxon>
        <taxon>Actinomycetes</taxon>
        <taxon>Nakamurellales</taxon>
        <taxon>Nakamurellaceae</taxon>
        <taxon>Nakamurella</taxon>
    </lineage>
</organism>
<dbReference type="GO" id="GO:0003677">
    <property type="term" value="F:DNA binding"/>
    <property type="evidence" value="ECO:0007669"/>
    <property type="project" value="InterPro"/>
</dbReference>
<feature type="domain" description="Heat-inducible transcription repressor HrcA C-terminal" evidence="7">
    <location>
        <begin position="104"/>
        <end position="326"/>
    </location>
</feature>
<dbReference type="HAMAP" id="MF_00081">
    <property type="entry name" value="HrcA"/>
    <property type="match status" value="1"/>
</dbReference>
<sequence>MSAEDRRFQVLRAIVSDYVATQEPVGSKNIVERHQLGVSSATVRSDMAVLEDEGYIAQPHTSAGRIPTDKGYRLFVDRLTQVKPLSAGERRAIQSFLSEALDLDDVLRRSARLLAQLTQQVAVIQYPTLTRAVVRHVELVALAPRRVLTVVITDTGRVEQRILESSVEATAEELRELAAGVVALVAGKKVGEAAAALRAAHEEEDAHPELASSVLRREVIADLLTALVVHPEERLVLSGTPNVTRSFLDQPSIRGVLEALDEQVTLLQLLAVLEHPDAMRVSIGEENRDANLVSSSLVAGGYGSGEFLMGGLAVVGPTRMDYPGTMATVRAVAQYVGEILAGR</sequence>
<dbReference type="EMBL" id="CP159218">
    <property type="protein sequence ID" value="XCG65146.1"/>
    <property type="molecule type" value="Genomic_DNA"/>
</dbReference>
<dbReference type="PANTHER" id="PTHR34824">
    <property type="entry name" value="HEAT-INDUCIBLE TRANSCRIPTION REPRESSOR HRCA"/>
    <property type="match status" value="1"/>
</dbReference>
<gene>
    <name evidence="6 8" type="primary">hrcA</name>
    <name evidence="8" type="ORF">ABLG96_07575</name>
</gene>
<dbReference type="Gene3D" id="3.30.390.60">
    <property type="entry name" value="Heat-inducible transcription repressor hrca homolog, domain 3"/>
    <property type="match status" value="1"/>
</dbReference>
<evidence type="ECO:0000256" key="2">
    <source>
        <dbReference type="ARBA" id="ARBA00023015"/>
    </source>
</evidence>
<keyword evidence="3 6" id="KW-0346">Stress response</keyword>
<keyword evidence="1 6" id="KW-0678">Repressor</keyword>
<keyword evidence="4 6" id="KW-0804">Transcription</keyword>
<dbReference type="SUPFAM" id="SSF46785">
    <property type="entry name" value="Winged helix' DNA-binding domain"/>
    <property type="match status" value="1"/>
</dbReference>
<proteinExistence type="inferred from homology"/>
<dbReference type="AlphaFoldDB" id="A0AAU8DT46"/>
<evidence type="ECO:0000313" key="8">
    <source>
        <dbReference type="EMBL" id="XCG65146.1"/>
    </source>
</evidence>
<dbReference type="Gene3D" id="1.10.10.10">
    <property type="entry name" value="Winged helix-like DNA-binding domain superfamily/Winged helix DNA-binding domain"/>
    <property type="match status" value="1"/>
</dbReference>
<comment type="similarity">
    <text evidence="6">Belongs to the HrcA family.</text>
</comment>
<dbReference type="InterPro" id="IPR029016">
    <property type="entry name" value="GAF-like_dom_sf"/>
</dbReference>
<dbReference type="InterPro" id="IPR036388">
    <property type="entry name" value="WH-like_DNA-bd_sf"/>
</dbReference>
<reference evidence="8" key="1">
    <citation type="submission" date="2024-05" db="EMBL/GenBank/DDBJ databases">
        <authorList>
            <person name="Cai S.Y."/>
            <person name="Jin L.M."/>
            <person name="Li H.R."/>
        </authorList>
    </citation>
    <scope>NUCLEOTIDE SEQUENCE</scope>
    <source>
        <strain evidence="8">A5-74</strain>
    </source>
</reference>